<dbReference type="SUPFAM" id="SSF56935">
    <property type="entry name" value="Porins"/>
    <property type="match status" value="1"/>
</dbReference>
<protein>
    <submittedName>
        <fullName evidence="5">Outer membrane beta-barrel family protein</fullName>
    </submittedName>
</protein>
<sequence>NRQQYDAPTMSKQNLNSRIKEYTYNLYAGSEYKFNKKLSLSASVSLEFYKMVNYKKWAIYPTLQLGYIISPFHLLQFSFNSDKTYPSYWVMSGAINHIDNYQVTIGNTYLKPYTDYSAHLSYILKRKYIFQMRYSHRPHYFTQMMYLPPNELKSIYNYQNWDYMNQLTFSSILPFKIGKWWSSRLSLSAILKHDKASHYFDAPFDRKQWTGIGIWNNTFTLSQKPDIKIELSAFGQTKGIQGSYTIKPMGKTDAAIRYTFLNQAASIQLRLNDIFNSMNPYTTIRNGVQIADMSVKRNQRSLTLSFSYKFKGFKEKEVKEIDTQRFGL</sequence>
<evidence type="ECO:0000256" key="2">
    <source>
        <dbReference type="ARBA" id="ARBA00023136"/>
    </source>
</evidence>
<name>A0A921FG41_9BACT</name>
<evidence type="ECO:0000313" key="6">
    <source>
        <dbReference type="Proteomes" id="UP000718012"/>
    </source>
</evidence>
<dbReference type="AlphaFoldDB" id="A0A921FG41"/>
<reference evidence="5" key="2">
    <citation type="submission" date="2021-09" db="EMBL/GenBank/DDBJ databases">
        <authorList>
            <person name="Gilroy R."/>
        </authorList>
    </citation>
    <scope>NUCLEOTIDE SEQUENCE</scope>
    <source>
        <strain evidence="5">CHK165-8395</strain>
    </source>
</reference>
<feature type="domain" description="Outer membrane protein beta-barrel" evidence="4">
    <location>
        <begin position="54"/>
        <end position="308"/>
    </location>
</feature>
<keyword evidence="3" id="KW-0998">Cell outer membrane</keyword>
<comment type="subcellular location">
    <subcellularLocation>
        <location evidence="1">Cell outer membrane</location>
    </subcellularLocation>
</comment>
<dbReference type="InterPro" id="IPR041700">
    <property type="entry name" value="OMP_b-brl_3"/>
</dbReference>
<comment type="caution">
    <text evidence="5">The sequence shown here is derived from an EMBL/GenBank/DDBJ whole genome shotgun (WGS) entry which is preliminary data.</text>
</comment>
<organism evidence="5 6">
    <name type="scientific">Phocaeicola coprocola</name>
    <dbReference type="NCBI Taxonomy" id="310298"/>
    <lineage>
        <taxon>Bacteria</taxon>
        <taxon>Pseudomonadati</taxon>
        <taxon>Bacteroidota</taxon>
        <taxon>Bacteroidia</taxon>
        <taxon>Bacteroidales</taxon>
        <taxon>Bacteroidaceae</taxon>
        <taxon>Phocaeicola</taxon>
    </lineage>
</organism>
<dbReference type="GO" id="GO:0009279">
    <property type="term" value="C:cell outer membrane"/>
    <property type="evidence" value="ECO:0007669"/>
    <property type="project" value="UniProtKB-SubCell"/>
</dbReference>
<feature type="non-terminal residue" evidence="5">
    <location>
        <position position="1"/>
    </location>
</feature>
<proteinExistence type="predicted"/>
<evidence type="ECO:0000259" key="4">
    <source>
        <dbReference type="Pfam" id="PF14905"/>
    </source>
</evidence>
<dbReference type="Proteomes" id="UP000718012">
    <property type="component" value="Unassembled WGS sequence"/>
</dbReference>
<dbReference type="InterPro" id="IPR036942">
    <property type="entry name" value="Beta-barrel_TonB_sf"/>
</dbReference>
<evidence type="ECO:0000313" key="5">
    <source>
        <dbReference type="EMBL" id="HJF08685.1"/>
    </source>
</evidence>
<dbReference type="Pfam" id="PF14905">
    <property type="entry name" value="OMP_b-brl_3"/>
    <property type="match status" value="1"/>
</dbReference>
<dbReference type="Gene3D" id="2.40.170.20">
    <property type="entry name" value="TonB-dependent receptor, beta-barrel domain"/>
    <property type="match status" value="1"/>
</dbReference>
<evidence type="ECO:0000256" key="1">
    <source>
        <dbReference type="ARBA" id="ARBA00004442"/>
    </source>
</evidence>
<gene>
    <name evidence="5" type="ORF">K8U81_10980</name>
</gene>
<reference evidence="5" key="1">
    <citation type="journal article" date="2021" name="PeerJ">
        <title>Extensive microbial diversity within the chicken gut microbiome revealed by metagenomics and culture.</title>
        <authorList>
            <person name="Gilroy R."/>
            <person name="Ravi A."/>
            <person name="Getino M."/>
            <person name="Pursley I."/>
            <person name="Horton D.L."/>
            <person name="Alikhan N.F."/>
            <person name="Baker D."/>
            <person name="Gharbi K."/>
            <person name="Hall N."/>
            <person name="Watson M."/>
            <person name="Adriaenssens E.M."/>
            <person name="Foster-Nyarko E."/>
            <person name="Jarju S."/>
            <person name="Secka A."/>
            <person name="Antonio M."/>
            <person name="Oren A."/>
            <person name="Chaudhuri R.R."/>
            <person name="La Ragione R."/>
            <person name="Hildebrand F."/>
            <person name="Pallen M.J."/>
        </authorList>
    </citation>
    <scope>NUCLEOTIDE SEQUENCE</scope>
    <source>
        <strain evidence="5">CHK165-8395</strain>
    </source>
</reference>
<accession>A0A921FG41</accession>
<evidence type="ECO:0000256" key="3">
    <source>
        <dbReference type="ARBA" id="ARBA00023237"/>
    </source>
</evidence>
<dbReference type="EMBL" id="DYXD01000244">
    <property type="protein sequence ID" value="HJF08685.1"/>
    <property type="molecule type" value="Genomic_DNA"/>
</dbReference>
<keyword evidence="2" id="KW-0472">Membrane</keyword>